<comment type="caution">
    <text evidence="1">The sequence shown here is derived from an EMBL/GenBank/DDBJ whole genome shotgun (WGS) entry which is preliminary data.</text>
</comment>
<protein>
    <submittedName>
        <fullName evidence="1">Uncharacterized protein</fullName>
    </submittedName>
</protein>
<name>A0A368XNK0_9BURK</name>
<keyword evidence="2" id="KW-1185">Reference proteome</keyword>
<accession>A0A368XNK0</accession>
<gene>
    <name evidence="1" type="ORF">DES41_106456</name>
</gene>
<dbReference type="EMBL" id="QPJK01000006">
    <property type="protein sequence ID" value="RCW69582.1"/>
    <property type="molecule type" value="Genomic_DNA"/>
</dbReference>
<sequence>MTGHICADSLLGSFRTEASLQARRSFILNWNLSEGYRFIEASATSPRV</sequence>
<evidence type="ECO:0000313" key="1">
    <source>
        <dbReference type="EMBL" id="RCW69582.1"/>
    </source>
</evidence>
<organism evidence="1 2">
    <name type="scientific">Pseudorhodoferax soli</name>
    <dbReference type="NCBI Taxonomy" id="545864"/>
    <lineage>
        <taxon>Bacteria</taxon>
        <taxon>Pseudomonadati</taxon>
        <taxon>Pseudomonadota</taxon>
        <taxon>Betaproteobacteria</taxon>
        <taxon>Burkholderiales</taxon>
        <taxon>Comamonadaceae</taxon>
    </lineage>
</organism>
<dbReference type="Proteomes" id="UP000252884">
    <property type="component" value="Unassembled WGS sequence"/>
</dbReference>
<dbReference type="AlphaFoldDB" id="A0A368XNK0"/>
<proteinExistence type="predicted"/>
<evidence type="ECO:0000313" key="2">
    <source>
        <dbReference type="Proteomes" id="UP000252884"/>
    </source>
</evidence>
<reference evidence="1 2" key="1">
    <citation type="submission" date="2018-07" db="EMBL/GenBank/DDBJ databases">
        <title>Genomic Encyclopedia of Type Strains, Phase IV (KMG-IV): sequencing the most valuable type-strain genomes for metagenomic binning, comparative biology and taxonomic classification.</title>
        <authorList>
            <person name="Goeker M."/>
        </authorList>
    </citation>
    <scope>NUCLEOTIDE SEQUENCE [LARGE SCALE GENOMIC DNA]</scope>
    <source>
        <strain evidence="1 2">DSM 21634</strain>
    </source>
</reference>